<keyword evidence="3 6" id="KW-0812">Transmembrane</keyword>
<protein>
    <submittedName>
        <fullName evidence="11">V-type proton ATPase subunit S1-like isoform X1</fullName>
    </submittedName>
</protein>
<dbReference type="InterPro" id="IPR046755">
    <property type="entry name" value="VAS1_LD"/>
</dbReference>
<keyword evidence="7" id="KW-0732">Signal</keyword>
<dbReference type="PANTHER" id="PTHR12471:SF7">
    <property type="entry name" value="V-TYPE PROTON ATPASE SUBUNIT S1"/>
    <property type="match status" value="1"/>
</dbReference>
<dbReference type="RefSeq" id="XP_017889541.1">
    <property type="nucleotide sequence ID" value="XM_018034052.2"/>
</dbReference>
<evidence type="ECO:0000256" key="2">
    <source>
        <dbReference type="ARBA" id="ARBA00009037"/>
    </source>
</evidence>
<evidence type="ECO:0000256" key="7">
    <source>
        <dbReference type="SAM" id="SignalP"/>
    </source>
</evidence>
<evidence type="ECO:0000256" key="3">
    <source>
        <dbReference type="ARBA" id="ARBA00022692"/>
    </source>
</evidence>
<feature type="signal peptide" evidence="7">
    <location>
        <begin position="1"/>
        <end position="25"/>
    </location>
</feature>
<dbReference type="Proteomes" id="UP000694925">
    <property type="component" value="Unplaced"/>
</dbReference>
<dbReference type="GO" id="GO:0033176">
    <property type="term" value="C:proton-transporting V-type ATPase complex"/>
    <property type="evidence" value="ECO:0007669"/>
    <property type="project" value="TreeGrafter"/>
</dbReference>
<evidence type="ECO:0000259" key="8">
    <source>
        <dbReference type="Pfam" id="PF05827"/>
    </source>
</evidence>
<evidence type="ECO:0000256" key="5">
    <source>
        <dbReference type="ARBA" id="ARBA00023136"/>
    </source>
</evidence>
<name>A0AAJ7JCS0_9HYME</name>
<sequence>MTRFRAAFCFILVLNAASRIVPTLADNAVPVLLWGGSVSPDSEKSAVNPFLKTSSKEFDLFLRKRLENLPPVLLYVKDNLCTEDLVKHKQQLQKMTTGDSLHYFPAVERAVDTLEDLPSYNQTYSDYADSASDGQLLIVPISNFDAIPETYKTIKESTSNLITILTGKSCSYNSYIRSERVKRETANEKNFTILGDYVLLYSSHPLLLQFNGTNTELSSPTVIDNKGKNSVNMTLTFNETKIADVVKHKLDFIFKILTSGYYSLKTISYTRIYKDSTEKGGTQKEVTLETNRDIVFPFNFSYHCSQNVTFKQNLSEVSSVLLNIKNLQVQIDAKSLKNSNRTKVFSDAYDCVGFTTIPIWTGIFVTAILALIMIWGLSMIIDIRTMDRFDDPKGKTITISAAD</sequence>
<evidence type="ECO:0000259" key="9">
    <source>
        <dbReference type="Pfam" id="PF20520"/>
    </source>
</evidence>
<dbReference type="AlphaFoldDB" id="A0AAJ7JCS0"/>
<organism evidence="10 11">
    <name type="scientific">Ceratina calcarata</name>
    <dbReference type="NCBI Taxonomy" id="156304"/>
    <lineage>
        <taxon>Eukaryota</taxon>
        <taxon>Metazoa</taxon>
        <taxon>Ecdysozoa</taxon>
        <taxon>Arthropoda</taxon>
        <taxon>Hexapoda</taxon>
        <taxon>Insecta</taxon>
        <taxon>Pterygota</taxon>
        <taxon>Neoptera</taxon>
        <taxon>Endopterygota</taxon>
        <taxon>Hymenoptera</taxon>
        <taxon>Apocrita</taxon>
        <taxon>Aculeata</taxon>
        <taxon>Apoidea</taxon>
        <taxon>Anthophila</taxon>
        <taxon>Apidae</taxon>
        <taxon>Ceratina</taxon>
        <taxon>Zadontomerus</taxon>
    </lineage>
</organism>
<dbReference type="KEGG" id="ccal:108630642"/>
<dbReference type="Pfam" id="PF20520">
    <property type="entry name" value="Ac45-VOA1_TM"/>
    <property type="match status" value="1"/>
</dbReference>
<accession>A0AAJ7JCS0</accession>
<keyword evidence="4 6" id="KW-1133">Transmembrane helix</keyword>
<evidence type="ECO:0000256" key="4">
    <source>
        <dbReference type="ARBA" id="ARBA00022989"/>
    </source>
</evidence>
<feature type="domain" description="V-type proton ATPase subunit S1 luminal" evidence="8">
    <location>
        <begin position="214"/>
        <end position="331"/>
    </location>
</feature>
<gene>
    <name evidence="11" type="primary">LOC108630642</name>
</gene>
<reference evidence="11" key="1">
    <citation type="submission" date="2025-08" db="UniProtKB">
        <authorList>
            <consortium name="RefSeq"/>
        </authorList>
    </citation>
    <scope>IDENTIFICATION</scope>
    <source>
        <tissue evidence="11">Whole body</tissue>
    </source>
</reference>
<dbReference type="Pfam" id="PF05827">
    <property type="entry name" value="VAS1_LD"/>
    <property type="match status" value="1"/>
</dbReference>
<proteinExistence type="inferred from homology"/>
<comment type="subcellular location">
    <subcellularLocation>
        <location evidence="1">Membrane</location>
        <topology evidence="1">Single-pass membrane protein</topology>
    </subcellularLocation>
</comment>
<feature type="transmembrane region" description="Helical" evidence="6">
    <location>
        <begin position="359"/>
        <end position="381"/>
    </location>
</feature>
<evidence type="ECO:0000256" key="6">
    <source>
        <dbReference type="SAM" id="Phobius"/>
    </source>
</evidence>
<keyword evidence="10" id="KW-1185">Reference proteome</keyword>
<feature type="chain" id="PRO_5042461999" evidence="7">
    <location>
        <begin position="26"/>
        <end position="403"/>
    </location>
</feature>
<keyword evidence="5 6" id="KW-0472">Membrane</keyword>
<dbReference type="GeneID" id="108630642"/>
<evidence type="ECO:0000256" key="1">
    <source>
        <dbReference type="ARBA" id="ARBA00004167"/>
    </source>
</evidence>
<feature type="domain" description="V-type proton ATPase subunit S1/VOA1 transmembrane" evidence="9">
    <location>
        <begin position="353"/>
        <end position="391"/>
    </location>
</feature>
<evidence type="ECO:0000313" key="10">
    <source>
        <dbReference type="Proteomes" id="UP000694925"/>
    </source>
</evidence>
<comment type="similarity">
    <text evidence="2">Belongs to the vacuolar ATPase subunit S1 family.</text>
</comment>
<dbReference type="GO" id="GO:0030641">
    <property type="term" value="P:regulation of cellular pH"/>
    <property type="evidence" value="ECO:0007669"/>
    <property type="project" value="TreeGrafter"/>
</dbReference>
<dbReference type="GO" id="GO:0001671">
    <property type="term" value="F:ATPase activator activity"/>
    <property type="evidence" value="ECO:0007669"/>
    <property type="project" value="TreeGrafter"/>
</dbReference>
<dbReference type="PANTHER" id="PTHR12471">
    <property type="entry name" value="VACUOLAR ATP SYNTHASE SUBUNIT S1"/>
    <property type="match status" value="1"/>
</dbReference>
<dbReference type="InterPro" id="IPR046756">
    <property type="entry name" value="VAS1/VOA1_TM"/>
</dbReference>
<dbReference type="InterPro" id="IPR008388">
    <property type="entry name" value="Ac45_acc_su"/>
</dbReference>
<evidence type="ECO:0000313" key="11">
    <source>
        <dbReference type="RefSeq" id="XP_017889541.1"/>
    </source>
</evidence>